<dbReference type="KEGG" id="mpc:Mar181_1482"/>
<evidence type="ECO:0000313" key="1">
    <source>
        <dbReference type="EMBL" id="AEF54525.1"/>
    </source>
</evidence>
<dbReference type="HOGENOM" id="CLU_064289_0_0_6"/>
<gene>
    <name evidence="1" type="ordered locus">Mar181_1482</name>
</gene>
<dbReference type="SUPFAM" id="SSF48371">
    <property type="entry name" value="ARM repeat"/>
    <property type="match status" value="1"/>
</dbReference>
<dbReference type="Gene3D" id="1.25.40.290">
    <property type="entry name" value="ARM repeat domains"/>
    <property type="match status" value="1"/>
</dbReference>
<dbReference type="RefSeq" id="WP_013796000.1">
    <property type="nucleotide sequence ID" value="NC_015559.1"/>
</dbReference>
<reference evidence="1 2" key="1">
    <citation type="journal article" date="2012" name="Stand. Genomic Sci.">
        <title>Complete genome sequence of Marinomonas posidonica type strain (IVIA-Po-181(T)).</title>
        <authorList>
            <person name="Lucas-Elio P."/>
            <person name="Goodwin L."/>
            <person name="Woyke T."/>
            <person name="Pitluck S."/>
            <person name="Nolan M."/>
            <person name="Kyrpides N.C."/>
            <person name="Detter J.C."/>
            <person name="Copeland A."/>
            <person name="Lu M."/>
            <person name="Bruce D."/>
            <person name="Detter C."/>
            <person name="Tapia R."/>
            <person name="Han S."/>
            <person name="Land M.L."/>
            <person name="Ivanova N."/>
            <person name="Mikhailova N."/>
            <person name="Johnston A.W."/>
            <person name="Sanchez-Amat A."/>
        </authorList>
    </citation>
    <scope>NUCLEOTIDE SEQUENCE [LARGE SCALE GENOMIC DNA]</scope>
    <source>
        <strain evidence="2">CECT 7376 / NCIMB 14433 / IVIA-Po-181</strain>
    </source>
</reference>
<protein>
    <submittedName>
        <fullName evidence="1">Heat domain containing protein</fullName>
    </submittedName>
</protein>
<dbReference type="OrthoDB" id="9797162at2"/>
<dbReference type="AlphaFoldDB" id="F6CXW3"/>
<dbReference type="Pfam" id="PF08713">
    <property type="entry name" value="DNA_alkylation"/>
    <property type="match status" value="1"/>
</dbReference>
<accession>F6CXW3</accession>
<evidence type="ECO:0000313" key="2">
    <source>
        <dbReference type="Proteomes" id="UP000009230"/>
    </source>
</evidence>
<dbReference type="Proteomes" id="UP000009230">
    <property type="component" value="Chromosome"/>
</dbReference>
<dbReference type="EMBL" id="CP002771">
    <property type="protein sequence ID" value="AEF54525.1"/>
    <property type="molecule type" value="Genomic_DNA"/>
</dbReference>
<name>F6CXW3_MARPP</name>
<organism evidence="1 2">
    <name type="scientific">Marinomonas posidonica (strain CECT 7376 / NCIMB 14433 / IVIA-Po-181)</name>
    <dbReference type="NCBI Taxonomy" id="491952"/>
    <lineage>
        <taxon>Bacteria</taxon>
        <taxon>Pseudomonadati</taxon>
        <taxon>Pseudomonadota</taxon>
        <taxon>Gammaproteobacteria</taxon>
        <taxon>Oceanospirillales</taxon>
        <taxon>Oceanospirillaceae</taxon>
        <taxon>Marinomonas</taxon>
    </lineage>
</organism>
<sequence length="380" mass="43472">MPELFKDKFNPQVIESMAAHFQAAWSEFDQVSFVDFATNDLANLELKERSKQITEAMFCYLPNDFTLASDILFASLRPYKTEDIYGLTPDNDGIVGWAIMPMADYVGWYGQGHPDLSMALLKEMTKRFSSEFGIRHFLLSENKSKTLATLKEWTTDDNYHVRRLVSEGIRPRLPWAMQLPDFIANPMPVIELLETLKDDPEEYVRRSVANNLNDIAKDHPDLAANIALKWMADADENRKKLIRHACRTLLKQSHPTALQVFGYLPVQVKKAKLKIATPTVYLNEHLEFELHLVSDSSENQSLMIDYIIHHQKKNGVTSPKVYKGKKVILKAGNTLNFTKRHPFKQVTTRVYYPGQHAVEIIVNGVSIAKSEFQFALNNTP</sequence>
<dbReference type="eggNOG" id="COG4335">
    <property type="taxonomic scope" value="Bacteria"/>
</dbReference>
<dbReference type="InterPro" id="IPR016024">
    <property type="entry name" value="ARM-type_fold"/>
</dbReference>
<proteinExistence type="predicted"/>
<dbReference type="InterPro" id="IPR014825">
    <property type="entry name" value="DNA_alkylation"/>
</dbReference>
<keyword evidence="2" id="KW-1185">Reference proteome</keyword>